<reference evidence="3" key="1">
    <citation type="submission" date="2018-08" db="EMBL/GenBank/DDBJ databases">
        <authorList>
            <person name="Kim S.-J."/>
            <person name="Jung G.-Y."/>
        </authorList>
    </citation>
    <scope>NUCLEOTIDE SEQUENCE [LARGE SCALE GENOMIC DNA]</scope>
    <source>
        <strain evidence="3">GY_G</strain>
    </source>
</reference>
<dbReference type="AlphaFoldDB" id="A0A371BEI0"/>
<evidence type="ECO:0000313" key="3">
    <source>
        <dbReference type="Proteomes" id="UP000263833"/>
    </source>
</evidence>
<evidence type="ECO:0008006" key="4">
    <source>
        <dbReference type="Google" id="ProtNLM"/>
    </source>
</evidence>
<dbReference type="EMBL" id="QRGP01000001">
    <property type="protein sequence ID" value="RDV05918.1"/>
    <property type="molecule type" value="Genomic_DNA"/>
</dbReference>
<comment type="caution">
    <text evidence="2">The sequence shown here is derived from an EMBL/GenBank/DDBJ whole genome shotgun (WGS) entry which is preliminary data.</text>
</comment>
<evidence type="ECO:0000313" key="2">
    <source>
        <dbReference type="EMBL" id="RDV05918.1"/>
    </source>
</evidence>
<keyword evidence="3" id="KW-1185">Reference proteome</keyword>
<gene>
    <name evidence="2" type="ORF">DXH95_00190</name>
</gene>
<organism evidence="2 3">
    <name type="scientific">Sphingorhabdus pulchriflava</name>
    <dbReference type="NCBI Taxonomy" id="2292257"/>
    <lineage>
        <taxon>Bacteria</taxon>
        <taxon>Pseudomonadati</taxon>
        <taxon>Pseudomonadota</taxon>
        <taxon>Alphaproteobacteria</taxon>
        <taxon>Sphingomonadales</taxon>
        <taxon>Sphingomonadaceae</taxon>
        <taxon>Sphingorhabdus</taxon>
    </lineage>
</organism>
<dbReference type="InterPro" id="IPR032676">
    <property type="entry name" value="YkuD_2"/>
</dbReference>
<keyword evidence="1" id="KW-0732">Signal</keyword>
<dbReference type="PANTHER" id="PTHR38477">
    <property type="entry name" value="HYPOTHETICAL EXPORTED PROTEIN"/>
    <property type="match status" value="1"/>
</dbReference>
<dbReference type="PANTHER" id="PTHR38477:SF1">
    <property type="entry name" value="MUREIN L,D-TRANSPEPTIDASE CATALYTIC DOMAIN FAMILY PROTEIN"/>
    <property type="match status" value="1"/>
</dbReference>
<feature type="chain" id="PRO_5016728847" description="L,D-transpeptidase catalytic domain" evidence="1">
    <location>
        <begin position="46"/>
        <end position="316"/>
    </location>
</feature>
<evidence type="ECO:0000256" key="1">
    <source>
        <dbReference type="SAM" id="SignalP"/>
    </source>
</evidence>
<proteinExistence type="predicted"/>
<dbReference type="OrthoDB" id="7593231at2"/>
<feature type="signal peptide" evidence="1">
    <location>
        <begin position="1"/>
        <end position="45"/>
    </location>
</feature>
<dbReference type="Pfam" id="PF13645">
    <property type="entry name" value="YkuD_2"/>
    <property type="match status" value="1"/>
</dbReference>
<accession>A0A371BEI0</accession>
<dbReference type="Proteomes" id="UP000263833">
    <property type="component" value="Unassembled WGS sequence"/>
</dbReference>
<protein>
    <recommendedName>
        <fullName evidence="4">L,D-transpeptidase catalytic domain</fullName>
    </recommendedName>
</protein>
<name>A0A371BEI0_9SPHN</name>
<sequence length="316" mass="34229">MRGFATQRFCCKLNIMQRPGGRFAAYRNALCAMLGIVSLAAPAVAQSEIVFAPGTGDATLITAQPAGPAFKRFSCTGFQEAKAKLLSVYSAEHPEGLATPQHRLDRSLLDETLASYEKHVCLWGSGSGPSMMVVVDFAKRSADPRLYVVDLESGQGLDSPVVVAHGIGSDPDDDGYADAFGNVYESWMSSLGAARGGELYRGRNGLSLRLDGLDPSNSAMRERDIVVHSYAAERRRYFNYSLMSARGGKPGTSEGCFVVEPHRRDWLYDRLRDGGFLFAGLGKQGMEQRGKPVPVQSAPAQSAFQQVLFRQGTGTE</sequence>